<dbReference type="InterPro" id="IPR011042">
    <property type="entry name" value="6-blade_b-propeller_TolB-like"/>
</dbReference>
<dbReference type="Proteomes" id="UP001320603">
    <property type="component" value="Chromosome"/>
</dbReference>
<sequence length="490" mass="56534">MKLYSFISILLVGLVQTACDLKIPDQAQPGDIQLFPDYESVTIPVNIAPLNFRFLADDTKGITLLKTSNKELKVEADKGVFNIPASDWKDLLQDAQGKEIQVIVYFTDKTNTWKRKDFPIYVSSDSIDAYLTYRRIFPGYRMWNEMGIYQRCVENFVEKPVITNQYTNNSCLNCHSFCQQNGDKWSFHQRAYYNGTYLIEKDQIKKITLEKNGQAAAFVYPYWHPSGKYIAFSTNETHQDFHFSDPNRIEVYDESSDILIYDLEKEIAYSTPWLNSSRHFETFPTFTPDGKALIYCSADSVAMPDQYRDVKYNLLKVSFNPENGEIGSEIDTLYNARKEGRSIKFPRISPDGKYLLYTISDYGNFSIWHKDADLRLLHLDTFETDSLKAVNSPDVESYHSWSSNGHWFVFSSRRLDGLFTRPFVAHIDSDGKASKPFLLPQESPAYYDNSLFSFNIPEFSKTPIRLSQKELVQASKEMEAKVIPFVCPAE</sequence>
<accession>A0ABZ2IIV5</accession>
<dbReference type="PANTHER" id="PTHR36842">
    <property type="entry name" value="PROTEIN TOLB HOMOLOG"/>
    <property type="match status" value="1"/>
</dbReference>
<proteinExistence type="inferred from homology"/>
<evidence type="ECO:0000256" key="1">
    <source>
        <dbReference type="ARBA" id="ARBA00009820"/>
    </source>
</evidence>
<evidence type="ECO:0008006" key="4">
    <source>
        <dbReference type="Google" id="ProtNLM"/>
    </source>
</evidence>
<dbReference type="InterPro" id="IPR011659">
    <property type="entry name" value="WD40"/>
</dbReference>
<dbReference type="RefSeq" id="WP_251966929.1">
    <property type="nucleotide sequence ID" value="NZ_CP146284.1"/>
</dbReference>
<name>A0ABZ2IIV5_9BACT</name>
<dbReference type="Pfam" id="PF07676">
    <property type="entry name" value="PD40"/>
    <property type="match status" value="4"/>
</dbReference>
<evidence type="ECO:0000313" key="3">
    <source>
        <dbReference type="Proteomes" id="UP001320603"/>
    </source>
</evidence>
<protein>
    <recommendedName>
        <fullName evidence="4">Translocation protein TolB</fullName>
    </recommendedName>
</protein>
<dbReference type="PANTHER" id="PTHR36842:SF1">
    <property type="entry name" value="PROTEIN TOLB"/>
    <property type="match status" value="1"/>
</dbReference>
<keyword evidence="3" id="KW-1185">Reference proteome</keyword>
<evidence type="ECO:0000313" key="2">
    <source>
        <dbReference type="EMBL" id="WWV65975.1"/>
    </source>
</evidence>
<reference evidence="2 3" key="1">
    <citation type="submission" date="2024-02" db="EMBL/GenBank/DDBJ databases">
        <title>Whole genome sequencing of Parabacteroides sp. AD58.</title>
        <authorList>
            <person name="Chaplin A.V."/>
            <person name="Pikina A.P."/>
            <person name="Sokolova S.R."/>
            <person name="Korostin D.O."/>
            <person name="Efimov B.A."/>
        </authorList>
    </citation>
    <scope>NUCLEOTIDE SEQUENCE [LARGE SCALE GENOMIC DNA]</scope>
    <source>
        <strain evidence="2 3">AD58</strain>
    </source>
</reference>
<dbReference type="SUPFAM" id="SSF82171">
    <property type="entry name" value="DPP6 N-terminal domain-like"/>
    <property type="match status" value="1"/>
</dbReference>
<dbReference type="EMBL" id="CP146284">
    <property type="protein sequence ID" value="WWV65975.1"/>
    <property type="molecule type" value="Genomic_DNA"/>
</dbReference>
<dbReference type="Gene3D" id="2.120.10.30">
    <property type="entry name" value="TolB, C-terminal domain"/>
    <property type="match status" value="2"/>
</dbReference>
<comment type="similarity">
    <text evidence="1">Belongs to the TolB family.</text>
</comment>
<organism evidence="2 3">
    <name type="scientific">Parabacteroides absconsus</name>
    <dbReference type="NCBI Taxonomy" id="2951805"/>
    <lineage>
        <taxon>Bacteria</taxon>
        <taxon>Pseudomonadati</taxon>
        <taxon>Bacteroidota</taxon>
        <taxon>Bacteroidia</taxon>
        <taxon>Bacteroidales</taxon>
        <taxon>Tannerellaceae</taxon>
        <taxon>Parabacteroides</taxon>
    </lineage>
</organism>
<gene>
    <name evidence="2" type="ORF">NEE14_013395</name>
</gene>